<feature type="compositionally biased region" description="Low complexity" evidence="1">
    <location>
        <begin position="14"/>
        <end position="25"/>
    </location>
</feature>
<evidence type="ECO:0000313" key="4">
    <source>
        <dbReference type="Proteomes" id="UP000193484"/>
    </source>
</evidence>
<feature type="transmembrane region" description="Helical" evidence="2">
    <location>
        <begin position="71"/>
        <end position="97"/>
    </location>
</feature>
<name>A0A1X1R5C0_MYCFA</name>
<keyword evidence="2" id="KW-0812">Transmembrane</keyword>
<proteinExistence type="predicted"/>
<organism evidence="3 4">
    <name type="scientific">Mycolicibacterium fallax</name>
    <name type="common">Mycobacterium fallax</name>
    <dbReference type="NCBI Taxonomy" id="1793"/>
    <lineage>
        <taxon>Bacteria</taxon>
        <taxon>Bacillati</taxon>
        <taxon>Actinomycetota</taxon>
        <taxon>Actinomycetes</taxon>
        <taxon>Mycobacteriales</taxon>
        <taxon>Mycobacteriaceae</taxon>
        <taxon>Mycolicibacterium</taxon>
    </lineage>
</organism>
<keyword evidence="2" id="KW-1133">Transmembrane helix</keyword>
<keyword evidence="4" id="KW-1185">Reference proteome</keyword>
<accession>A0A1X1R5C0</accession>
<gene>
    <name evidence="3" type="ORF">AWC04_16475</name>
</gene>
<comment type="caution">
    <text evidence="3">The sequence shown here is derived from an EMBL/GenBank/DDBJ whole genome shotgun (WGS) entry which is preliminary data.</text>
</comment>
<evidence type="ECO:0000313" key="3">
    <source>
        <dbReference type="EMBL" id="ORU99860.1"/>
    </source>
</evidence>
<feature type="transmembrane region" description="Helical" evidence="2">
    <location>
        <begin position="157"/>
        <end position="175"/>
    </location>
</feature>
<dbReference type="STRING" id="1793.AWC04_16475"/>
<feature type="transmembrane region" description="Helical" evidence="2">
    <location>
        <begin position="131"/>
        <end position="151"/>
    </location>
</feature>
<evidence type="ECO:0000256" key="2">
    <source>
        <dbReference type="SAM" id="Phobius"/>
    </source>
</evidence>
<sequence length="192" mass="19603">MLRRQPLAGPDPVTTAETGTTADTGRSGIIRRFPTGAIPVANTPPTGIDAPTGIIAVAPAQPEPGSLTAQAAVVTAILGGWAAAVVSTNLVTGWWATDRLFCLAIGFLALVLGAASIAGVLLTLRRRAWGPYLLTAGAVVALLTFCGVFIAGARLAGIVYAMPLLPLATLILALLPSTRRWTSPSPRAQSTG</sequence>
<dbReference type="Proteomes" id="UP000193484">
    <property type="component" value="Unassembled WGS sequence"/>
</dbReference>
<dbReference type="AlphaFoldDB" id="A0A1X1R5C0"/>
<keyword evidence="2" id="KW-0472">Membrane</keyword>
<feature type="transmembrane region" description="Helical" evidence="2">
    <location>
        <begin position="103"/>
        <end position="124"/>
    </location>
</feature>
<evidence type="ECO:0000256" key="1">
    <source>
        <dbReference type="SAM" id="MobiDB-lite"/>
    </source>
</evidence>
<protein>
    <submittedName>
        <fullName evidence="3">Uncharacterized protein</fullName>
    </submittedName>
</protein>
<reference evidence="3 4" key="1">
    <citation type="submission" date="2016-01" db="EMBL/GenBank/DDBJ databases">
        <title>The new phylogeny of the genus Mycobacterium.</title>
        <authorList>
            <person name="Tarcisio F."/>
            <person name="Conor M."/>
            <person name="Antonella G."/>
            <person name="Elisabetta G."/>
            <person name="Giulia F.S."/>
            <person name="Sara T."/>
            <person name="Anna F."/>
            <person name="Clotilde B."/>
            <person name="Roberto B."/>
            <person name="Veronica D.S."/>
            <person name="Fabio R."/>
            <person name="Monica P."/>
            <person name="Olivier J."/>
            <person name="Enrico T."/>
            <person name="Nicola S."/>
        </authorList>
    </citation>
    <scope>NUCLEOTIDE SEQUENCE [LARGE SCALE GENOMIC DNA]</scope>
    <source>
        <strain evidence="3 4">DSM 44179</strain>
    </source>
</reference>
<feature type="region of interest" description="Disordered" evidence="1">
    <location>
        <begin position="1"/>
        <end position="27"/>
    </location>
</feature>
<dbReference type="EMBL" id="LQOJ01000051">
    <property type="protein sequence ID" value="ORU99860.1"/>
    <property type="molecule type" value="Genomic_DNA"/>
</dbReference>